<proteinExistence type="predicted"/>
<dbReference type="Proteomes" id="UP001152795">
    <property type="component" value="Unassembled WGS sequence"/>
</dbReference>
<accession>A0A6S7KLR7</accession>
<gene>
    <name evidence="1" type="ORF">PACLA_8A056537</name>
</gene>
<evidence type="ECO:0000313" key="2">
    <source>
        <dbReference type="Proteomes" id="UP001152795"/>
    </source>
</evidence>
<keyword evidence="2" id="KW-1185">Reference proteome</keyword>
<protein>
    <submittedName>
        <fullName evidence="1">Uncharacterized protein</fullName>
    </submittedName>
</protein>
<dbReference type="EMBL" id="CACRXK020033431">
    <property type="protein sequence ID" value="CAB4043874.1"/>
    <property type="molecule type" value="Genomic_DNA"/>
</dbReference>
<name>A0A6S7KLR7_PARCT</name>
<organism evidence="1 2">
    <name type="scientific">Paramuricea clavata</name>
    <name type="common">Red gorgonian</name>
    <name type="synonym">Violescent sea-whip</name>
    <dbReference type="NCBI Taxonomy" id="317549"/>
    <lineage>
        <taxon>Eukaryota</taxon>
        <taxon>Metazoa</taxon>
        <taxon>Cnidaria</taxon>
        <taxon>Anthozoa</taxon>
        <taxon>Octocorallia</taxon>
        <taxon>Malacalcyonacea</taxon>
        <taxon>Plexauridae</taxon>
        <taxon>Paramuricea</taxon>
    </lineage>
</organism>
<evidence type="ECO:0000313" key="1">
    <source>
        <dbReference type="EMBL" id="CAB4043874.1"/>
    </source>
</evidence>
<dbReference type="PANTHER" id="PTHR31912:SF36">
    <property type="entry name" value="C2H2-TYPE DOMAIN-CONTAINING PROTEIN"/>
    <property type="match status" value="1"/>
</dbReference>
<dbReference type="PANTHER" id="PTHR31912">
    <property type="entry name" value="IP13529P"/>
    <property type="match status" value="1"/>
</dbReference>
<dbReference type="OrthoDB" id="5987179at2759"/>
<comment type="caution">
    <text evidence="1">The sequence shown here is derived from an EMBL/GenBank/DDBJ whole genome shotgun (WGS) entry which is preliminary data.</text>
</comment>
<dbReference type="AlphaFoldDB" id="A0A6S7KLR7"/>
<feature type="non-terminal residue" evidence="1">
    <location>
        <position position="223"/>
    </location>
</feature>
<reference evidence="1" key="1">
    <citation type="submission" date="2020-04" db="EMBL/GenBank/DDBJ databases">
        <authorList>
            <person name="Alioto T."/>
            <person name="Alioto T."/>
            <person name="Gomez Garrido J."/>
        </authorList>
    </citation>
    <scope>NUCLEOTIDE SEQUENCE</scope>
    <source>
        <strain evidence="1">A484AB</strain>
    </source>
</reference>
<sequence length="223" mass="25676">MWCLALHLPLLVGDYVPEDDEHWKLLCTLLEITRIVFAPTISKNQVAYLQILIQEHHEKFKELFPQCNIIPKMHYMIHMPRTILGFGPLVRSWCMRYEAKHHYFKRLAVTTGNFINLPCTLSKIHQESVSYRLQASNGSLSSFIEKGVEIGPGTNRYAADVPYQAQLKEENGNTNPLTPVYEARWVTIHGTKHKVGAVIHIGYNAEELPLFWKIEKIAIINKV</sequence>